<proteinExistence type="predicted"/>
<reference evidence="1 2" key="1">
    <citation type="journal article" date="2015" name="Nature">
        <title>rRNA introns, odd ribosomes, and small enigmatic genomes across a large radiation of phyla.</title>
        <authorList>
            <person name="Brown C.T."/>
            <person name="Hug L.A."/>
            <person name="Thomas B.C."/>
            <person name="Sharon I."/>
            <person name="Castelle C.J."/>
            <person name="Singh A."/>
            <person name="Wilkins M.J."/>
            <person name="Williams K.H."/>
            <person name="Banfield J.F."/>
        </authorList>
    </citation>
    <scope>NUCLEOTIDE SEQUENCE [LARGE SCALE GENOMIC DNA]</scope>
</reference>
<dbReference type="Gene3D" id="3.30.2310.20">
    <property type="entry name" value="RelE-like"/>
    <property type="match status" value="1"/>
</dbReference>
<dbReference type="InterPro" id="IPR035093">
    <property type="entry name" value="RelE/ParE_toxin_dom_sf"/>
</dbReference>
<dbReference type="SUPFAM" id="SSF143011">
    <property type="entry name" value="RelE-like"/>
    <property type="match status" value="1"/>
</dbReference>
<dbReference type="InterPro" id="IPR004386">
    <property type="entry name" value="Toxin_YafQ-like"/>
</dbReference>
<name>A0A0G0U0G1_9BACT</name>
<gene>
    <name evidence="1" type="ORF">UT78_C0002G0022</name>
</gene>
<comment type="caution">
    <text evidence="1">The sequence shown here is derived from an EMBL/GenBank/DDBJ whole genome shotgun (WGS) entry which is preliminary data.</text>
</comment>
<dbReference type="AlphaFoldDB" id="A0A0G0U0G1"/>
<dbReference type="Pfam" id="PF15738">
    <property type="entry name" value="YafQ_toxin"/>
    <property type="match status" value="1"/>
</dbReference>
<dbReference type="Proteomes" id="UP000034301">
    <property type="component" value="Unassembled WGS sequence"/>
</dbReference>
<organism evidence="1 2">
    <name type="scientific">Candidatus Nomurabacteria bacterium GW2011_GWF2_40_12</name>
    <dbReference type="NCBI Taxonomy" id="1618776"/>
    <lineage>
        <taxon>Bacteria</taxon>
        <taxon>Candidatus Nomuraibacteriota</taxon>
    </lineage>
</organism>
<accession>A0A0G0U0G1</accession>
<sequence>MIDILTTKGFDKSFKKKDKFIQKKALERIKLFREDPFNVLLNNHALMGEHKDKRSFNVTGDCRIMFYYVKENAVVFSDIGTHPELYK</sequence>
<evidence type="ECO:0000313" key="2">
    <source>
        <dbReference type="Proteomes" id="UP000034301"/>
    </source>
</evidence>
<protein>
    <submittedName>
        <fullName evidence="1">Plasmid stabilization system</fullName>
    </submittedName>
</protein>
<evidence type="ECO:0000313" key="1">
    <source>
        <dbReference type="EMBL" id="KKR43672.1"/>
    </source>
</evidence>
<dbReference type="EMBL" id="LBYC01000002">
    <property type="protein sequence ID" value="KKR43672.1"/>
    <property type="molecule type" value="Genomic_DNA"/>
</dbReference>